<keyword evidence="1" id="KW-0645">Protease</keyword>
<sequence>MPYRTIAKWVVVAGASIIGVSSMLAHRSYPIDVLHHQDDSKLYTVQNHQTTFQSEPSQVLPSQSTGIVAAELTSSGNKNHIEQSATDSPWQKWTNWLPWKKQEVHFGPRSYVEVGGESIGIRLQSDGVLVIGFQDYGSRKSPARFTDLEIGDVIQSINGHPVHSTQDLTSQLIRPMFDIKLGIIHQKKSKTIHIHPYLDNHQRPHLGIFVRDKASGVGTLTYYNPAEHRLGALGHTITDVDTGQPIEGRGLVFAARITGIVKGQIGHPGQKRGEFSTHSHPIGKIDQNNGYGVFGECQPNGAIGPLLPVAYPNEVHTGEATLWTVLEGNKIEKFKVEVEKISAWQTMQTKSLVLHVVDPRLLQVTGGIVQGMSGSPLTQDGKLIGAVTHVFVSDPTRGYGVLATWMMHADGEDLQSKLTG</sequence>
<accession>A0A1M6S6P4</accession>
<dbReference type="OrthoDB" id="9765242at2"/>
<evidence type="ECO:0000313" key="3">
    <source>
        <dbReference type="EMBL" id="SHK40218.1"/>
    </source>
</evidence>
<dbReference type="EMBL" id="FRAF01000013">
    <property type="protein sequence ID" value="SHK40218.1"/>
    <property type="molecule type" value="Genomic_DNA"/>
</dbReference>
<dbReference type="InterPro" id="IPR008763">
    <property type="entry name" value="Peptidase_S55"/>
</dbReference>
<evidence type="ECO:0000259" key="2">
    <source>
        <dbReference type="PROSITE" id="PS51494"/>
    </source>
</evidence>
<keyword evidence="4" id="KW-1185">Reference proteome</keyword>
<dbReference type="NCBIfam" id="TIGR02860">
    <property type="entry name" value="spore_IV_B"/>
    <property type="match status" value="1"/>
</dbReference>
<keyword evidence="1" id="KW-0720">Serine protease</keyword>
<dbReference type="STRING" id="1830138.SAMN05443507_11340"/>
<protein>
    <submittedName>
        <fullName evidence="3">SpoIVB peptidase. Serine peptidase. MEROPS family S55</fullName>
    </submittedName>
</protein>
<keyword evidence="1" id="KW-0378">Hydrolase</keyword>
<name>A0A1M6S6P4_9BACL</name>
<evidence type="ECO:0000256" key="1">
    <source>
        <dbReference type="ARBA" id="ARBA00022825"/>
    </source>
</evidence>
<dbReference type="SUPFAM" id="SSF50494">
    <property type="entry name" value="Trypsin-like serine proteases"/>
    <property type="match status" value="1"/>
</dbReference>
<dbReference type="SUPFAM" id="SSF50156">
    <property type="entry name" value="PDZ domain-like"/>
    <property type="match status" value="1"/>
</dbReference>
<dbReference type="AlphaFoldDB" id="A0A1M6S6P4"/>
<evidence type="ECO:0000313" key="4">
    <source>
        <dbReference type="Proteomes" id="UP000184016"/>
    </source>
</evidence>
<dbReference type="InterPro" id="IPR036034">
    <property type="entry name" value="PDZ_sf"/>
</dbReference>
<dbReference type="InterPro" id="IPR014219">
    <property type="entry name" value="SpoIVB"/>
</dbReference>
<organism evidence="3 4">
    <name type="scientific">Alicyclobacillus tolerans</name>
    <dbReference type="NCBI Taxonomy" id="90970"/>
    <lineage>
        <taxon>Bacteria</taxon>
        <taxon>Bacillati</taxon>
        <taxon>Bacillota</taxon>
        <taxon>Bacilli</taxon>
        <taxon>Bacillales</taxon>
        <taxon>Alicyclobacillaceae</taxon>
        <taxon>Alicyclobacillus</taxon>
    </lineage>
</organism>
<feature type="domain" description="Peptidase S55" evidence="2">
    <location>
        <begin position="188"/>
        <end position="420"/>
    </location>
</feature>
<dbReference type="Gene3D" id="2.30.42.10">
    <property type="match status" value="1"/>
</dbReference>
<dbReference type="Pfam" id="PF05580">
    <property type="entry name" value="Peptidase_S55"/>
    <property type="match status" value="1"/>
</dbReference>
<dbReference type="GO" id="GO:0008236">
    <property type="term" value="F:serine-type peptidase activity"/>
    <property type="evidence" value="ECO:0007669"/>
    <property type="project" value="UniProtKB-KW"/>
</dbReference>
<proteinExistence type="predicted"/>
<dbReference type="RefSeq" id="WP_072874201.1">
    <property type="nucleotide sequence ID" value="NZ_FRAF01000013.1"/>
</dbReference>
<dbReference type="PROSITE" id="PS51494">
    <property type="entry name" value="SPOIVB"/>
    <property type="match status" value="1"/>
</dbReference>
<reference evidence="4" key="1">
    <citation type="submission" date="2016-11" db="EMBL/GenBank/DDBJ databases">
        <authorList>
            <person name="Varghese N."/>
            <person name="Submissions S."/>
        </authorList>
    </citation>
    <scope>NUCLEOTIDE SEQUENCE [LARGE SCALE GENOMIC DNA]</scope>
    <source>
        <strain evidence="4">USBA-503</strain>
    </source>
</reference>
<dbReference type="InterPro" id="IPR009003">
    <property type="entry name" value="Peptidase_S1_PA"/>
</dbReference>
<dbReference type="Proteomes" id="UP000184016">
    <property type="component" value="Unassembled WGS sequence"/>
</dbReference>
<gene>
    <name evidence="3" type="ORF">SAMN05443507_11340</name>
</gene>